<dbReference type="Gene3D" id="3.80.10.10">
    <property type="entry name" value="Ribonuclease Inhibitor"/>
    <property type="match status" value="2"/>
</dbReference>
<dbReference type="GO" id="GO:0006952">
    <property type="term" value="P:defense response"/>
    <property type="evidence" value="ECO:0007669"/>
    <property type="project" value="InterPro"/>
</dbReference>
<dbReference type="Pfam" id="PF13855">
    <property type="entry name" value="LRR_8"/>
    <property type="match status" value="1"/>
</dbReference>
<accession>A0AAF0XCE5</accession>
<dbReference type="PANTHER" id="PTHR11017:SF385">
    <property type="entry name" value="DISEASE RESISTANCE PROTEIN (TIR-NBS-LRR CLASS)-RELATED"/>
    <property type="match status" value="1"/>
</dbReference>
<dbReference type="SUPFAM" id="SSF52058">
    <property type="entry name" value="L domain-like"/>
    <property type="match status" value="1"/>
</dbReference>
<evidence type="ECO:0000313" key="1">
    <source>
        <dbReference type="EMBL" id="WOH04454.1"/>
    </source>
</evidence>
<dbReference type="InterPro" id="IPR001611">
    <property type="entry name" value="Leu-rich_rpt"/>
</dbReference>
<dbReference type="InterPro" id="IPR044974">
    <property type="entry name" value="Disease_R_plants"/>
</dbReference>
<keyword evidence="2" id="KW-1185">Reference proteome</keyword>
<sequence length="534" mass="61183">MQKLKFLQLSNLELSGSYGKFPRSLRWLSWHGCNSEYVPNDLSLRRLVCLDMQHSALVQVWKDSKCLPALKILNLSHSEKLNKSPDFSKLPKLEKLFLKGCTELVEICESIISAEGLVLLDVKDCRKLTKLPRSIGNLKSLEILDISGCSGLREFPGGLINLQLLKEFCADDLDMNALLPLAKELRSWNSFPQCIRKLSLARCNLSNDHFPQDLSNLPSLTYLELSQNLFTSLPDSFQTLRKLEKLCLNHCPLLQSVRGLPRNLKNLLRVGHAKFAEQADAYYLECLQCRSLVEVEGCFKRVSIRYVDRRIKKNLGLLELEKKLIELDLYKDIKVTHEYGIFSTWVPGDELPGCFTFKKEDITGLTFIVPNNLEIQGLTVGFVYDGEPRETYFLVLVTVYNRTKDLRWNYDVISRSHISVLWLIYFKLGTLLEAGDEITISVRKSPSIKEFGFKLVPYGGNDADEEVYDIDIDHDILTSEQNNATRLSLADETFFQLSDFNIPGKFYLFGRENLVYSNIGKECSTWNSENWGQR</sequence>
<dbReference type="PANTHER" id="PTHR11017">
    <property type="entry name" value="LEUCINE-RICH REPEAT-CONTAINING PROTEIN"/>
    <property type="match status" value="1"/>
</dbReference>
<dbReference type="AlphaFoldDB" id="A0AAF0XCE5"/>
<organism evidence="1 2">
    <name type="scientific">Daucus carota subsp. sativus</name>
    <name type="common">Carrot</name>
    <dbReference type="NCBI Taxonomy" id="79200"/>
    <lineage>
        <taxon>Eukaryota</taxon>
        <taxon>Viridiplantae</taxon>
        <taxon>Streptophyta</taxon>
        <taxon>Embryophyta</taxon>
        <taxon>Tracheophyta</taxon>
        <taxon>Spermatophyta</taxon>
        <taxon>Magnoliopsida</taxon>
        <taxon>eudicotyledons</taxon>
        <taxon>Gunneridae</taxon>
        <taxon>Pentapetalae</taxon>
        <taxon>asterids</taxon>
        <taxon>campanulids</taxon>
        <taxon>Apiales</taxon>
        <taxon>Apiaceae</taxon>
        <taxon>Apioideae</taxon>
        <taxon>Scandiceae</taxon>
        <taxon>Daucinae</taxon>
        <taxon>Daucus</taxon>
        <taxon>Daucus sect. Daucus</taxon>
    </lineage>
</organism>
<dbReference type="Proteomes" id="UP000077755">
    <property type="component" value="Chromosome 6"/>
</dbReference>
<reference evidence="1" key="1">
    <citation type="journal article" date="2016" name="Nat. Genet.">
        <title>A high-quality carrot genome assembly provides new insights into carotenoid accumulation and asterid genome evolution.</title>
        <authorList>
            <person name="Iorizzo M."/>
            <person name="Ellison S."/>
            <person name="Senalik D."/>
            <person name="Zeng P."/>
            <person name="Satapoomin P."/>
            <person name="Huang J."/>
            <person name="Bowman M."/>
            <person name="Iovene M."/>
            <person name="Sanseverino W."/>
            <person name="Cavagnaro P."/>
            <person name="Yildiz M."/>
            <person name="Macko-Podgorni A."/>
            <person name="Moranska E."/>
            <person name="Grzebelus E."/>
            <person name="Grzebelus D."/>
            <person name="Ashrafi H."/>
            <person name="Zheng Z."/>
            <person name="Cheng S."/>
            <person name="Spooner D."/>
            <person name="Van Deynze A."/>
            <person name="Simon P."/>
        </authorList>
    </citation>
    <scope>NUCLEOTIDE SEQUENCE</scope>
    <source>
        <tissue evidence="1">Leaf</tissue>
    </source>
</reference>
<reference evidence="1" key="2">
    <citation type="submission" date="2022-03" db="EMBL/GenBank/DDBJ databases">
        <title>Draft title - Genomic analysis of global carrot germplasm unveils the trajectory of domestication and the origin of high carotenoid orange carrot.</title>
        <authorList>
            <person name="Iorizzo M."/>
            <person name="Ellison S."/>
            <person name="Senalik D."/>
            <person name="Macko-Podgorni A."/>
            <person name="Grzebelus D."/>
            <person name="Bostan H."/>
            <person name="Rolling W."/>
            <person name="Curaba J."/>
            <person name="Simon P."/>
        </authorList>
    </citation>
    <scope>NUCLEOTIDE SEQUENCE</scope>
    <source>
        <tissue evidence="1">Leaf</tissue>
    </source>
</reference>
<dbReference type="InterPro" id="IPR032675">
    <property type="entry name" value="LRR_dom_sf"/>
</dbReference>
<protein>
    <submittedName>
        <fullName evidence="1">Uncharacterized protein</fullName>
    </submittedName>
</protein>
<name>A0AAF0XCE5_DAUCS</name>
<proteinExistence type="predicted"/>
<evidence type="ECO:0000313" key="2">
    <source>
        <dbReference type="Proteomes" id="UP000077755"/>
    </source>
</evidence>
<dbReference type="EMBL" id="CP093348">
    <property type="protein sequence ID" value="WOH04454.1"/>
    <property type="molecule type" value="Genomic_DNA"/>
</dbReference>
<gene>
    <name evidence="1" type="ORF">DCAR_0623863</name>
</gene>